<protein>
    <recommendedName>
        <fullName evidence="4">YdgH/BhsA/McbA-like domain-containing protein</fullName>
    </recommendedName>
</protein>
<organism evidence="2 3">
    <name type="scientific">Flavobacterium faecale</name>
    <dbReference type="NCBI Taxonomy" id="1355330"/>
    <lineage>
        <taxon>Bacteria</taxon>
        <taxon>Pseudomonadati</taxon>
        <taxon>Bacteroidota</taxon>
        <taxon>Flavobacteriia</taxon>
        <taxon>Flavobacteriales</taxon>
        <taxon>Flavobacteriaceae</taxon>
        <taxon>Flavobacterium</taxon>
    </lineage>
</organism>
<accession>A0A2S1LBR9</accession>
<evidence type="ECO:0000256" key="1">
    <source>
        <dbReference type="SAM" id="SignalP"/>
    </source>
</evidence>
<dbReference type="Proteomes" id="UP000244527">
    <property type="component" value="Chromosome"/>
</dbReference>
<keyword evidence="1" id="KW-0732">Signal</keyword>
<dbReference type="PROSITE" id="PS51257">
    <property type="entry name" value="PROKAR_LIPOPROTEIN"/>
    <property type="match status" value="1"/>
</dbReference>
<dbReference type="EMBL" id="CP020918">
    <property type="protein sequence ID" value="AWG21200.1"/>
    <property type="molecule type" value="Genomic_DNA"/>
</dbReference>
<feature type="chain" id="PRO_5015515238" description="YdgH/BhsA/McbA-like domain-containing protein" evidence="1">
    <location>
        <begin position="25"/>
        <end position="109"/>
    </location>
</feature>
<gene>
    <name evidence="2" type="ORF">FFWV33_06455</name>
</gene>
<evidence type="ECO:0008006" key="4">
    <source>
        <dbReference type="Google" id="ProtNLM"/>
    </source>
</evidence>
<name>A0A2S1LBR9_9FLAO</name>
<evidence type="ECO:0000313" key="3">
    <source>
        <dbReference type="Proteomes" id="UP000244527"/>
    </source>
</evidence>
<keyword evidence="3" id="KW-1185">Reference proteome</keyword>
<dbReference type="AlphaFoldDB" id="A0A2S1LBR9"/>
<feature type="signal peptide" evidence="1">
    <location>
        <begin position="1"/>
        <end position="24"/>
    </location>
</feature>
<reference evidence="2 3" key="1">
    <citation type="submission" date="2017-04" db="EMBL/GenBank/DDBJ databases">
        <title>Compelte genome sequence of WV33.</title>
        <authorList>
            <person name="Lee P.C."/>
        </authorList>
    </citation>
    <scope>NUCLEOTIDE SEQUENCE [LARGE SCALE GENOMIC DNA]</scope>
    <source>
        <strain evidence="2 3">WV33</strain>
    </source>
</reference>
<proteinExistence type="predicted"/>
<sequence>MIKKAIAVLVVTLTLTSCSISTFYAQNEAAEYTPTKKEEIKLYSHNSPKEYIVVGSMAIDVNGSPKVAEAYLKKKASALGADAVIFCKLNKLNSFTSRTGISGVAVKFK</sequence>
<dbReference type="KEGG" id="ffa:FFWV33_06455"/>
<evidence type="ECO:0000313" key="2">
    <source>
        <dbReference type="EMBL" id="AWG21200.1"/>
    </source>
</evidence>